<dbReference type="InterPro" id="IPR036900">
    <property type="entry name" value="A-D-PHexomutase_C_sf"/>
</dbReference>
<dbReference type="PRINTS" id="PR00509">
    <property type="entry name" value="PGMPMM"/>
</dbReference>
<keyword evidence="12" id="KW-1185">Reference proteome</keyword>
<dbReference type="SUPFAM" id="SSF53738">
    <property type="entry name" value="Phosphoglucomutase, first 3 domains"/>
    <property type="match status" value="3"/>
</dbReference>
<evidence type="ECO:0000313" key="12">
    <source>
        <dbReference type="Proteomes" id="UP000663791"/>
    </source>
</evidence>
<dbReference type="Pfam" id="PF02878">
    <property type="entry name" value="PGM_PMM_I"/>
    <property type="match status" value="1"/>
</dbReference>
<dbReference type="SUPFAM" id="SSF55957">
    <property type="entry name" value="Phosphoglucomutase, C-terminal domain"/>
    <property type="match status" value="1"/>
</dbReference>
<evidence type="ECO:0000256" key="1">
    <source>
        <dbReference type="ARBA" id="ARBA00001946"/>
    </source>
</evidence>
<dbReference type="PANTHER" id="PTHR43771:SF1">
    <property type="entry name" value="PHOSPHOMANNOMUTASE"/>
    <property type="match status" value="1"/>
</dbReference>
<proteinExistence type="inferred from homology"/>
<dbReference type="InterPro" id="IPR005845">
    <property type="entry name" value="A-D-PHexomutase_a/b/a-II"/>
</dbReference>
<dbReference type="Pfam" id="PF02879">
    <property type="entry name" value="PGM_PMM_II"/>
    <property type="match status" value="1"/>
</dbReference>
<feature type="domain" description="Alpha-D-phosphohexomutase alpha/beta/alpha" evidence="8">
    <location>
        <begin position="13"/>
        <end position="138"/>
    </location>
</feature>
<gene>
    <name evidence="11" type="ORF">JK386_05340</name>
</gene>
<dbReference type="NCBIfam" id="NF007088">
    <property type="entry name" value="PRK09542.1"/>
    <property type="match status" value="1"/>
</dbReference>
<dbReference type="GO" id="GO:0005975">
    <property type="term" value="P:carbohydrate metabolic process"/>
    <property type="evidence" value="ECO:0007669"/>
    <property type="project" value="InterPro"/>
</dbReference>
<reference evidence="11" key="1">
    <citation type="submission" date="2021-01" db="EMBL/GenBank/DDBJ databases">
        <title>Novel species in genus Nocardioides.</title>
        <authorList>
            <person name="Zhang G."/>
        </authorList>
    </citation>
    <scope>NUCLEOTIDE SEQUENCE</scope>
    <source>
        <strain evidence="11">Zg-536</strain>
    </source>
</reference>
<dbReference type="Proteomes" id="UP000663791">
    <property type="component" value="Unassembled WGS sequence"/>
</dbReference>
<feature type="domain" description="Alpha-D-phosphohexomutase C-terminal" evidence="7">
    <location>
        <begin position="378"/>
        <end position="452"/>
    </location>
</feature>
<feature type="domain" description="Alpha-D-phosphohexomutase alpha/beta/alpha" evidence="10">
    <location>
        <begin position="269"/>
        <end position="373"/>
    </location>
</feature>
<dbReference type="Gene3D" id="3.40.120.10">
    <property type="entry name" value="Alpha-D-Glucose-1,6-Bisphosphate, subunit A, domain 3"/>
    <property type="match status" value="3"/>
</dbReference>
<evidence type="ECO:0000256" key="2">
    <source>
        <dbReference type="ARBA" id="ARBA00010231"/>
    </source>
</evidence>
<keyword evidence="4" id="KW-0479">Metal-binding</keyword>
<comment type="caution">
    <text evidence="11">The sequence shown here is derived from an EMBL/GenBank/DDBJ whole genome shotgun (WGS) entry which is preliminary data.</text>
</comment>
<evidence type="ECO:0000256" key="5">
    <source>
        <dbReference type="ARBA" id="ARBA00022842"/>
    </source>
</evidence>
<dbReference type="InterPro" id="IPR005843">
    <property type="entry name" value="A-D-PHexomutase_C"/>
</dbReference>
<sequence length="458" mass="48178">MPSATTSPDNLSKIFKAYDVRGIVGEQLDEDLARATGAAYVEVLGVDALVIGYDMRPSSPSLAGAFAEGATAAGADVTMIGLASTDQLYFASGHLALPGAMFTASHNPAQYNGIKMCRAYAQPVGVESGLAEIRDRVAAGAPATAATPGSISETDVLDAYAAHLISLAPVSGRPLKVVVDAGNGMAGHTAPAVFARLGDAVEMVPMYFELDGTFPNHEANPIEAANLVDLQARVLAEGADIGLAFDGDADRCFLVDERGELVSPSTLTALIAARELAKEPGSTVIHNLITSRAVPEIVTELGGTPVRTRVGHSYIKATMAETDAIFGGEHSGHFYFRDFWRADSGMLAALHAMAALAETDAPLSQLLSSYERYPLSGEINSTVADQGAVLAELESTYASREGVSIDKLDGLSVSHADWAFNVRASNTEPLLRLNAEGKDEPTMTRVRDEVLAVIRSER</sequence>
<dbReference type="AlphaFoldDB" id="A0A938Y8S0"/>
<dbReference type="GO" id="GO:0016868">
    <property type="term" value="F:intramolecular phosphotransferase activity"/>
    <property type="evidence" value="ECO:0007669"/>
    <property type="project" value="InterPro"/>
</dbReference>
<evidence type="ECO:0000259" key="9">
    <source>
        <dbReference type="Pfam" id="PF02879"/>
    </source>
</evidence>
<comment type="similarity">
    <text evidence="2">Belongs to the phosphohexose mutase family.</text>
</comment>
<dbReference type="InterPro" id="IPR016055">
    <property type="entry name" value="A-D-PHexomutase_a/b/a-I/II/III"/>
</dbReference>
<feature type="domain" description="Alpha-D-phosphohexomutase alpha/beta/alpha" evidence="9">
    <location>
        <begin position="159"/>
        <end position="259"/>
    </location>
</feature>
<protein>
    <submittedName>
        <fullName evidence="11">Phosphomannomutase/phosphoglucomutase</fullName>
    </submittedName>
</protein>
<dbReference type="Pfam" id="PF02880">
    <property type="entry name" value="PGM_PMM_III"/>
    <property type="match status" value="1"/>
</dbReference>
<evidence type="ECO:0000259" key="10">
    <source>
        <dbReference type="Pfam" id="PF02880"/>
    </source>
</evidence>
<dbReference type="InterPro" id="IPR005841">
    <property type="entry name" value="Alpha-D-phosphohexomutase_SF"/>
</dbReference>
<evidence type="ECO:0000259" key="8">
    <source>
        <dbReference type="Pfam" id="PF02878"/>
    </source>
</evidence>
<accession>A0A938Y8S0</accession>
<keyword evidence="3" id="KW-0597">Phosphoprotein</keyword>
<evidence type="ECO:0000256" key="6">
    <source>
        <dbReference type="ARBA" id="ARBA00023235"/>
    </source>
</evidence>
<dbReference type="GO" id="GO:0046872">
    <property type="term" value="F:metal ion binding"/>
    <property type="evidence" value="ECO:0007669"/>
    <property type="project" value="UniProtKB-KW"/>
</dbReference>
<keyword evidence="6" id="KW-0413">Isomerase</keyword>
<dbReference type="PANTHER" id="PTHR43771">
    <property type="entry name" value="PHOSPHOMANNOMUTASE"/>
    <property type="match status" value="1"/>
</dbReference>
<dbReference type="CDD" id="cd03089">
    <property type="entry name" value="PMM_PGM"/>
    <property type="match status" value="1"/>
</dbReference>
<organism evidence="11 12">
    <name type="scientific">Nocardioides faecalis</name>
    <dbReference type="NCBI Taxonomy" id="2803858"/>
    <lineage>
        <taxon>Bacteria</taxon>
        <taxon>Bacillati</taxon>
        <taxon>Actinomycetota</taxon>
        <taxon>Actinomycetes</taxon>
        <taxon>Propionibacteriales</taxon>
        <taxon>Nocardioidaceae</taxon>
        <taxon>Nocardioides</taxon>
    </lineage>
</organism>
<dbReference type="Pfam" id="PF00408">
    <property type="entry name" value="PGM_PMM_IV"/>
    <property type="match status" value="1"/>
</dbReference>
<comment type="cofactor">
    <cofactor evidence="1">
        <name>Mg(2+)</name>
        <dbReference type="ChEBI" id="CHEBI:18420"/>
    </cofactor>
</comment>
<name>A0A938Y8S0_9ACTN</name>
<evidence type="ECO:0000313" key="11">
    <source>
        <dbReference type="EMBL" id="MBM9459319.1"/>
    </source>
</evidence>
<evidence type="ECO:0000256" key="3">
    <source>
        <dbReference type="ARBA" id="ARBA00022553"/>
    </source>
</evidence>
<dbReference type="InterPro" id="IPR005844">
    <property type="entry name" value="A-D-PHexomutase_a/b/a-I"/>
</dbReference>
<keyword evidence="5" id="KW-0460">Magnesium</keyword>
<dbReference type="EMBL" id="JAERTX010000004">
    <property type="protein sequence ID" value="MBM9459319.1"/>
    <property type="molecule type" value="Genomic_DNA"/>
</dbReference>
<evidence type="ECO:0000256" key="4">
    <source>
        <dbReference type="ARBA" id="ARBA00022723"/>
    </source>
</evidence>
<dbReference type="RefSeq" id="WP_205290623.1">
    <property type="nucleotide sequence ID" value="NZ_CP074406.1"/>
</dbReference>
<evidence type="ECO:0000259" key="7">
    <source>
        <dbReference type="Pfam" id="PF00408"/>
    </source>
</evidence>
<dbReference type="InterPro" id="IPR005846">
    <property type="entry name" value="A-D-PHexomutase_a/b/a-III"/>
</dbReference>
<dbReference type="Gene3D" id="3.30.310.50">
    <property type="entry name" value="Alpha-D-phosphohexomutase, C-terminal domain"/>
    <property type="match status" value="1"/>
</dbReference>